<dbReference type="CDD" id="cd01650">
    <property type="entry name" value="RT_nLTR_like"/>
    <property type="match status" value="1"/>
</dbReference>
<dbReference type="EMBL" id="JACGWK010001582">
    <property type="protein sequence ID" value="KAL0285607.1"/>
    <property type="molecule type" value="Genomic_DNA"/>
</dbReference>
<dbReference type="AlphaFoldDB" id="A0AAW2IUU0"/>
<organism evidence="2">
    <name type="scientific">Sesamum angustifolium</name>
    <dbReference type="NCBI Taxonomy" id="2727405"/>
    <lineage>
        <taxon>Eukaryota</taxon>
        <taxon>Viridiplantae</taxon>
        <taxon>Streptophyta</taxon>
        <taxon>Embryophyta</taxon>
        <taxon>Tracheophyta</taxon>
        <taxon>Spermatophyta</taxon>
        <taxon>Magnoliopsida</taxon>
        <taxon>eudicotyledons</taxon>
        <taxon>Gunneridae</taxon>
        <taxon>Pentapetalae</taxon>
        <taxon>asterids</taxon>
        <taxon>lamiids</taxon>
        <taxon>Lamiales</taxon>
        <taxon>Pedaliaceae</taxon>
        <taxon>Sesamum</taxon>
    </lineage>
</organism>
<gene>
    <name evidence="2" type="ORF">Sangu_2772200</name>
</gene>
<proteinExistence type="predicted"/>
<dbReference type="PANTHER" id="PTHR46890:SF48">
    <property type="entry name" value="RNA-DIRECTED DNA POLYMERASE"/>
    <property type="match status" value="1"/>
</dbReference>
<accession>A0AAW2IUU0</accession>
<reference evidence="2" key="1">
    <citation type="submission" date="2020-06" db="EMBL/GenBank/DDBJ databases">
        <authorList>
            <person name="Li T."/>
            <person name="Hu X."/>
            <person name="Zhang T."/>
            <person name="Song X."/>
            <person name="Zhang H."/>
            <person name="Dai N."/>
            <person name="Sheng W."/>
            <person name="Hou X."/>
            <person name="Wei L."/>
        </authorList>
    </citation>
    <scope>NUCLEOTIDE SEQUENCE</scope>
    <source>
        <strain evidence="2">G01</strain>
        <tissue evidence="2">Leaf</tissue>
    </source>
</reference>
<dbReference type="PANTHER" id="PTHR46890">
    <property type="entry name" value="NON-LTR RETROLELEMENT REVERSE TRANSCRIPTASE-LIKE PROTEIN-RELATED"/>
    <property type="match status" value="1"/>
</dbReference>
<evidence type="ECO:0000259" key="1">
    <source>
        <dbReference type="PROSITE" id="PS50878"/>
    </source>
</evidence>
<dbReference type="InterPro" id="IPR043502">
    <property type="entry name" value="DNA/RNA_pol_sf"/>
</dbReference>
<dbReference type="InterPro" id="IPR000477">
    <property type="entry name" value="RT_dom"/>
</dbReference>
<sequence length="533" mass="59887">MRIGFWNVRASTGPSNTMGLPTSSRITGFVSWAFWRRSLLRRLLQGLSTEHFPDGAKQITFDVIAGGRILIIWNPAVIDLKEYVGETFGIGAAYEHAMADSWRFQLCEIADRKNSLELHRPGMSSKILPIAASRSDLMMPPQQDATLLDHQDFMATVENGWNLNVDGTAQFCLCRKLKALKGHLKAFNNLHFSHISVRAKEADLALQDAQIQLESDPENATIRDSVRELRRKPHRGPTLPVDNAVFNWGPKLSSELALELCRVVTPEEVKQAIFHISDNKAPGPDGYSACFFKRAWHIVGDQVCTAVLDFFRSGRLLRQLNHSIIALVPKSDHCPTVADYRPISCCNVIYKAITKIIADRLACFGTPNRPMPGSLRWGTSITDNIFLRRKWSARVWLSPIFIAWIMECVSTSSFSVALKGSLHGFFAGKKGLRQGDPMSPGLFLLCMEYFSRLIKRKTTDSDFNFHPKCEKLKITHLFADDLMMFSRGDLPSVRILMECLQEFRDVSGLAVNTSKSSIFTAGIENNILFSCKD</sequence>
<name>A0AAW2IUU0_9LAMI</name>
<dbReference type="SUPFAM" id="SSF56672">
    <property type="entry name" value="DNA/RNA polymerases"/>
    <property type="match status" value="1"/>
</dbReference>
<dbReference type="PROSITE" id="PS50878">
    <property type="entry name" value="RT_POL"/>
    <property type="match status" value="1"/>
</dbReference>
<feature type="domain" description="Reverse transcriptase" evidence="1">
    <location>
        <begin position="309"/>
        <end position="533"/>
    </location>
</feature>
<dbReference type="Pfam" id="PF00078">
    <property type="entry name" value="RVT_1"/>
    <property type="match status" value="1"/>
</dbReference>
<reference evidence="2" key="2">
    <citation type="journal article" date="2024" name="Plant">
        <title>Genomic evolution and insights into agronomic trait innovations of Sesamum species.</title>
        <authorList>
            <person name="Miao H."/>
            <person name="Wang L."/>
            <person name="Qu L."/>
            <person name="Liu H."/>
            <person name="Sun Y."/>
            <person name="Le M."/>
            <person name="Wang Q."/>
            <person name="Wei S."/>
            <person name="Zheng Y."/>
            <person name="Lin W."/>
            <person name="Duan Y."/>
            <person name="Cao H."/>
            <person name="Xiong S."/>
            <person name="Wang X."/>
            <person name="Wei L."/>
            <person name="Li C."/>
            <person name="Ma Q."/>
            <person name="Ju M."/>
            <person name="Zhao R."/>
            <person name="Li G."/>
            <person name="Mu C."/>
            <person name="Tian Q."/>
            <person name="Mei H."/>
            <person name="Zhang T."/>
            <person name="Gao T."/>
            <person name="Zhang H."/>
        </authorList>
    </citation>
    <scope>NUCLEOTIDE SEQUENCE</scope>
    <source>
        <strain evidence="2">G01</strain>
    </source>
</reference>
<protein>
    <recommendedName>
        <fullName evidence="1">Reverse transcriptase domain-containing protein</fullName>
    </recommendedName>
</protein>
<comment type="caution">
    <text evidence="2">The sequence shown here is derived from an EMBL/GenBank/DDBJ whole genome shotgun (WGS) entry which is preliminary data.</text>
</comment>
<dbReference type="InterPro" id="IPR052343">
    <property type="entry name" value="Retrotransposon-Effector_Assoc"/>
</dbReference>
<evidence type="ECO:0000313" key="2">
    <source>
        <dbReference type="EMBL" id="KAL0285607.1"/>
    </source>
</evidence>